<dbReference type="Pfam" id="PF13561">
    <property type="entry name" value="adh_short_C2"/>
    <property type="match status" value="1"/>
</dbReference>
<dbReference type="PANTHER" id="PTHR43975:SF2">
    <property type="entry name" value="EG:BACR7A4.14 PROTEIN-RELATED"/>
    <property type="match status" value="1"/>
</dbReference>
<dbReference type="PANTHER" id="PTHR43975">
    <property type="entry name" value="ZGC:101858"/>
    <property type="match status" value="1"/>
</dbReference>
<dbReference type="FunFam" id="3.40.50.720:FF:000084">
    <property type="entry name" value="Short-chain dehydrogenase reductase"/>
    <property type="match status" value="1"/>
</dbReference>
<proteinExistence type="predicted"/>
<dbReference type="GO" id="GO:0004316">
    <property type="term" value="F:3-oxoacyl-[acyl-carrier-protein] reductase (NADPH) activity"/>
    <property type="evidence" value="ECO:0007669"/>
    <property type="project" value="UniProtKB-EC"/>
</dbReference>
<evidence type="ECO:0000313" key="3">
    <source>
        <dbReference type="Proteomes" id="UP000185183"/>
    </source>
</evidence>
<comment type="caution">
    <text evidence="2">The sequence shown here is derived from an EMBL/GenBank/DDBJ whole genome shotgun (WGS) entry which is preliminary data.</text>
</comment>
<dbReference type="Gene3D" id="3.40.50.720">
    <property type="entry name" value="NAD(P)-binding Rossmann-like Domain"/>
    <property type="match status" value="1"/>
</dbReference>
<protein>
    <submittedName>
        <fullName evidence="2">3-oxoacyl-[acyl-carrier-protein] reductase</fullName>
        <ecNumber evidence="2">1.1.1.100</ecNumber>
    </submittedName>
</protein>
<dbReference type="RefSeq" id="WP_074326541.1">
    <property type="nucleotide sequence ID" value="NZ_FSCP01000002.1"/>
</dbReference>
<dbReference type="PRINTS" id="PR00081">
    <property type="entry name" value="GDHRDH"/>
</dbReference>
<dbReference type="EMBL" id="FSFA01000004">
    <property type="protein sequence ID" value="SHX56452.1"/>
    <property type="molecule type" value="Genomic_DNA"/>
</dbReference>
<dbReference type="SUPFAM" id="SSF51735">
    <property type="entry name" value="NAD(P)-binding Rossmann-fold domains"/>
    <property type="match status" value="1"/>
</dbReference>
<evidence type="ECO:0000256" key="1">
    <source>
        <dbReference type="ARBA" id="ARBA00023002"/>
    </source>
</evidence>
<name>A0A9Q7SFB8_9MYCO</name>
<sequence length="261" mass="27578">MSLLNFDGKVVVVSGIGPGLGAALAIKFAEAGADVVLAARTQSRLDEVATQIAATGRRALAVATDITDEASAANLVERATEEFGGIDVLVNNAFSIPSMKSLEKTDYQHIRDSIELTVVGTLRLTQQLATSLAQAKGSVVNINSMVIRHSQVRYGSYKIAKAALLAMSQSLATELGPQGVRVNSVVPGYMWGENLKAYFEHQAKKYGGTVDQVYEYTAANSDLKRLPTTDEVANAVLFLASGLASGITGQALDVNCGEFHA</sequence>
<dbReference type="PRINTS" id="PR00080">
    <property type="entry name" value="SDRFAMILY"/>
</dbReference>
<dbReference type="NCBIfam" id="NF005909">
    <property type="entry name" value="PRK07890.1"/>
    <property type="match status" value="1"/>
</dbReference>
<evidence type="ECO:0000313" key="2">
    <source>
        <dbReference type="EMBL" id="SHX56452.1"/>
    </source>
</evidence>
<dbReference type="InterPro" id="IPR002347">
    <property type="entry name" value="SDR_fam"/>
</dbReference>
<dbReference type="EC" id="1.1.1.100" evidence="2"/>
<dbReference type="InterPro" id="IPR036291">
    <property type="entry name" value="NAD(P)-bd_dom_sf"/>
</dbReference>
<accession>A0A9Q7SFB8</accession>
<organism evidence="2 3">
    <name type="scientific">Mycobacteroides abscessus subsp. bolletii</name>
    <dbReference type="NCBI Taxonomy" id="319705"/>
    <lineage>
        <taxon>Bacteria</taxon>
        <taxon>Bacillati</taxon>
        <taxon>Actinomycetota</taxon>
        <taxon>Actinomycetes</taxon>
        <taxon>Mycobacteriales</taxon>
        <taxon>Mycobacteriaceae</taxon>
        <taxon>Mycobacteroides</taxon>
        <taxon>Mycobacteroides abscessus</taxon>
    </lineage>
</organism>
<gene>
    <name evidence="2" type="primary">fabG_9</name>
    <name evidence="2" type="ORF">SAMEA2275694_03053</name>
</gene>
<reference evidence="2 3" key="1">
    <citation type="submission" date="2016-11" db="EMBL/GenBank/DDBJ databases">
        <authorList>
            <consortium name="Pathogen Informatics"/>
        </authorList>
    </citation>
    <scope>NUCLEOTIDE SEQUENCE [LARGE SCALE GENOMIC DNA]</scope>
    <source>
        <strain evidence="2 3">968</strain>
    </source>
</reference>
<dbReference type="AlphaFoldDB" id="A0A9Q7SFB8"/>
<dbReference type="CDD" id="cd05233">
    <property type="entry name" value="SDR_c"/>
    <property type="match status" value="1"/>
</dbReference>
<keyword evidence="1 2" id="KW-0560">Oxidoreductase</keyword>
<dbReference type="Proteomes" id="UP000185183">
    <property type="component" value="Unassembled WGS sequence"/>
</dbReference>